<feature type="domain" description="Outer membrane protein beta-barrel" evidence="3">
    <location>
        <begin position="121"/>
        <end position="307"/>
    </location>
</feature>
<evidence type="ECO:0000313" key="5">
    <source>
        <dbReference type="Proteomes" id="UP000680038"/>
    </source>
</evidence>
<dbReference type="AlphaFoldDB" id="A0A916NDR1"/>
<protein>
    <recommendedName>
        <fullName evidence="3">Outer membrane protein beta-barrel domain-containing protein</fullName>
    </recommendedName>
</protein>
<sequence>MKKSILLTGLLIVTLCTILRAQTNKKPAVKSSTQKPAVKTSSASRQEAINKAREDSILAVYALAKQLAQQMVREDSIKKAKEAAVLLQQKEMDKKAAKIPEKSRTAPRAATTNQKKTANARATGGFWIGAKGGVNFSKWTRETDYDSEESLTALTGPSAGFVVKIPFNNFLGLEVEPGFSQRGVVNTSVLYSDLSDWERNELKLICNYLEMPVLLQFTPRLGPLEGILALGPELRYQIGSLKTKYTTKYYSDYELEFEESGETDLPTEGYIKKFDYGAVGVAGIAFPFSKLKIFVDGRYHYGLGNLDSGVGYSDHKVNNRGISFNAGILYRIGN</sequence>
<accession>A0A916NDR1</accession>
<name>A0A916NDR1_9BACT</name>
<organism evidence="4 5">
    <name type="scientific">Dyadobacter helix</name>
    <dbReference type="NCBI Taxonomy" id="2822344"/>
    <lineage>
        <taxon>Bacteria</taxon>
        <taxon>Pseudomonadati</taxon>
        <taxon>Bacteroidota</taxon>
        <taxon>Cytophagia</taxon>
        <taxon>Cytophagales</taxon>
        <taxon>Spirosomataceae</taxon>
        <taxon>Dyadobacter</taxon>
    </lineage>
</organism>
<proteinExistence type="predicted"/>
<evidence type="ECO:0000313" key="4">
    <source>
        <dbReference type="EMBL" id="CAG5009698.1"/>
    </source>
</evidence>
<dbReference type="Pfam" id="PF13568">
    <property type="entry name" value="OMP_b-brl_2"/>
    <property type="match status" value="1"/>
</dbReference>
<evidence type="ECO:0000256" key="1">
    <source>
        <dbReference type="SAM" id="MobiDB-lite"/>
    </source>
</evidence>
<dbReference type="InterPro" id="IPR025665">
    <property type="entry name" value="Beta-barrel_OMP_2"/>
</dbReference>
<evidence type="ECO:0000256" key="2">
    <source>
        <dbReference type="SAM" id="SignalP"/>
    </source>
</evidence>
<feature type="region of interest" description="Disordered" evidence="1">
    <location>
        <begin position="25"/>
        <end position="45"/>
    </location>
</feature>
<evidence type="ECO:0000259" key="3">
    <source>
        <dbReference type="Pfam" id="PF13568"/>
    </source>
</evidence>
<dbReference type="EMBL" id="CAJRAF010000002">
    <property type="protein sequence ID" value="CAG5009698.1"/>
    <property type="molecule type" value="Genomic_DNA"/>
</dbReference>
<feature type="signal peptide" evidence="2">
    <location>
        <begin position="1"/>
        <end position="21"/>
    </location>
</feature>
<feature type="region of interest" description="Disordered" evidence="1">
    <location>
        <begin position="96"/>
        <end position="116"/>
    </location>
</feature>
<comment type="caution">
    <text evidence="4">The sequence shown here is derived from an EMBL/GenBank/DDBJ whole genome shotgun (WGS) entry which is preliminary data.</text>
</comment>
<keyword evidence="2" id="KW-0732">Signal</keyword>
<reference evidence="4" key="1">
    <citation type="submission" date="2021-04" db="EMBL/GenBank/DDBJ databases">
        <authorList>
            <person name="Rodrigo-Torres L."/>
            <person name="Arahal R. D."/>
            <person name="Lucena T."/>
        </authorList>
    </citation>
    <scope>NUCLEOTIDE SEQUENCE</scope>
    <source>
        <strain evidence="4">CECT 9275</strain>
    </source>
</reference>
<feature type="chain" id="PRO_5038023171" description="Outer membrane protein beta-barrel domain-containing protein" evidence="2">
    <location>
        <begin position="22"/>
        <end position="334"/>
    </location>
</feature>
<dbReference type="RefSeq" id="WP_215240918.1">
    <property type="nucleotide sequence ID" value="NZ_CAJRAF010000002.1"/>
</dbReference>
<gene>
    <name evidence="4" type="ORF">DYBT9275_04552</name>
</gene>
<keyword evidence="5" id="KW-1185">Reference proteome</keyword>
<dbReference type="Proteomes" id="UP000680038">
    <property type="component" value="Unassembled WGS sequence"/>
</dbReference>